<sequence>MDYYETVDIQSISKLIHGTKKGLFLGFNAISKINDILDDMKPSCVGFVTSPGAYKKCGVWEPIMEALKTRNISYLHYDKIMTNPTTEVVDEAVALFKPKYDKNFLVISIGGGSPGDSAKSIAVLLAHADKNCRQLYKFEFAPEKRANLVMVNVTHGTGTECDQFAVVSILTGEKHPYKPALASPVLYPDYAIDDINAMLSMSADMVRFTSIDALNHVTEGATTTVATPYSRTLASEVCYLVHRYLPVALKDMKNLRARYWLTYAAVIGGMCFDESLLHLTHALEHTLSAVVPTLTHGQGLALIQPAVIRHIWSAAGPVLMHVFKPIYGETMLTAQQAFDKMRAFHVSVGFSGNLTGIGIQKSQIEYLLECTVNCPGMAGLIALSPVPCDNEGIKRIFEAAFFE</sequence>
<dbReference type="Pfam" id="PF00465">
    <property type="entry name" value="Fe-ADH"/>
    <property type="match status" value="1"/>
</dbReference>
<dbReference type="PANTHER" id="PTHR11496">
    <property type="entry name" value="ALCOHOL DEHYDROGENASE"/>
    <property type="match status" value="1"/>
</dbReference>
<accession>V6LUE4</accession>
<organism evidence="5">
    <name type="scientific">Spironucleus salmonicida</name>
    <dbReference type="NCBI Taxonomy" id="348837"/>
    <lineage>
        <taxon>Eukaryota</taxon>
        <taxon>Metamonada</taxon>
        <taxon>Diplomonadida</taxon>
        <taxon>Hexamitidae</taxon>
        <taxon>Hexamitinae</taxon>
        <taxon>Spironucleus</taxon>
    </lineage>
</organism>
<dbReference type="InterPro" id="IPR001670">
    <property type="entry name" value="ADH_Fe/GldA"/>
</dbReference>
<evidence type="ECO:0000256" key="1">
    <source>
        <dbReference type="ARBA" id="ARBA00007358"/>
    </source>
</evidence>
<feature type="domain" description="Alcohol dehydrogenase iron-type/glycerol dehydrogenase GldA" evidence="3">
    <location>
        <begin position="24"/>
        <end position="194"/>
    </location>
</feature>
<evidence type="ECO:0000313" key="6">
    <source>
        <dbReference type="EMBL" id="KAH0576324.1"/>
    </source>
</evidence>
<dbReference type="PANTHER" id="PTHR11496:SF102">
    <property type="entry name" value="ALCOHOL DEHYDROGENASE 4"/>
    <property type="match status" value="1"/>
</dbReference>
<dbReference type="Proteomes" id="UP000018208">
    <property type="component" value="Unassembled WGS sequence"/>
</dbReference>
<keyword evidence="7" id="KW-1185">Reference proteome</keyword>
<dbReference type="InterPro" id="IPR056798">
    <property type="entry name" value="ADH_Fe_C"/>
</dbReference>
<proteinExistence type="inferred from homology"/>
<dbReference type="Gene3D" id="3.40.50.1970">
    <property type="match status" value="1"/>
</dbReference>
<evidence type="ECO:0000313" key="7">
    <source>
        <dbReference type="Proteomes" id="UP000018208"/>
    </source>
</evidence>
<dbReference type="Gene3D" id="1.20.1090.10">
    <property type="entry name" value="Dehydroquinate synthase-like - alpha domain"/>
    <property type="match status" value="1"/>
</dbReference>
<comment type="similarity">
    <text evidence="1">Belongs to the iron-containing alcohol dehydrogenase family.</text>
</comment>
<dbReference type="GO" id="GO:0004022">
    <property type="term" value="F:alcohol dehydrogenase (NAD+) activity"/>
    <property type="evidence" value="ECO:0007669"/>
    <property type="project" value="TreeGrafter"/>
</dbReference>
<evidence type="ECO:0000259" key="4">
    <source>
        <dbReference type="Pfam" id="PF25137"/>
    </source>
</evidence>
<dbReference type="OrthoDB" id="339764at2759"/>
<dbReference type="InterPro" id="IPR039697">
    <property type="entry name" value="Alcohol_dehydrogenase_Fe"/>
</dbReference>
<name>V6LUE4_9EUKA</name>
<dbReference type="Pfam" id="PF25137">
    <property type="entry name" value="ADH_Fe_C"/>
    <property type="match status" value="1"/>
</dbReference>
<feature type="domain" description="Fe-containing alcohol dehydrogenase-like C-terminal" evidence="4">
    <location>
        <begin position="209"/>
        <end position="401"/>
    </location>
</feature>
<gene>
    <name evidence="5" type="ORF">SS50377_15735</name>
    <name evidence="6" type="ORF">SS50377_21887</name>
</gene>
<dbReference type="GO" id="GO:0046872">
    <property type="term" value="F:metal ion binding"/>
    <property type="evidence" value="ECO:0007669"/>
    <property type="project" value="InterPro"/>
</dbReference>
<protein>
    <submittedName>
        <fullName evidence="5">Alcohol dehydrogenase</fullName>
    </submittedName>
</protein>
<reference evidence="5 6" key="1">
    <citation type="journal article" date="2014" name="PLoS Genet.">
        <title>The Genome of Spironucleus salmonicida Highlights a Fish Pathogen Adapted to Fluctuating Environments.</title>
        <authorList>
            <person name="Xu F."/>
            <person name="Jerlstrom-Hultqvist J."/>
            <person name="Einarsson E."/>
            <person name="Astvaldsson A."/>
            <person name="Svard S.G."/>
            <person name="Andersson J.O."/>
        </authorList>
    </citation>
    <scope>NUCLEOTIDE SEQUENCE</scope>
    <source>
        <strain evidence="6">ATCC 50377</strain>
    </source>
</reference>
<dbReference type="VEuPathDB" id="GiardiaDB:SS50377_21887"/>
<reference evidence="6" key="2">
    <citation type="submission" date="2020-12" db="EMBL/GenBank/DDBJ databases">
        <title>New Spironucleus salmonicida genome in near-complete chromosomes.</title>
        <authorList>
            <person name="Xu F."/>
            <person name="Kurt Z."/>
            <person name="Jimenez-Gonzalez A."/>
            <person name="Astvaldsson A."/>
            <person name="Andersson J.O."/>
            <person name="Svard S.G."/>
        </authorList>
    </citation>
    <scope>NUCLEOTIDE SEQUENCE</scope>
    <source>
        <strain evidence="6">ATCC 50377</strain>
    </source>
</reference>
<evidence type="ECO:0000313" key="5">
    <source>
        <dbReference type="EMBL" id="EST44429.1"/>
    </source>
</evidence>
<keyword evidence="2" id="KW-0560">Oxidoreductase</keyword>
<dbReference type="FunFam" id="3.40.50.1970:FF:000022">
    <property type="entry name" value="Alcohol dehydrogenase lateral transfer candidate"/>
    <property type="match status" value="1"/>
</dbReference>
<dbReference type="EMBL" id="KI546116">
    <property type="protein sequence ID" value="EST44429.1"/>
    <property type="molecule type" value="Genomic_DNA"/>
</dbReference>
<evidence type="ECO:0000256" key="2">
    <source>
        <dbReference type="ARBA" id="ARBA00023002"/>
    </source>
</evidence>
<evidence type="ECO:0000259" key="3">
    <source>
        <dbReference type="Pfam" id="PF00465"/>
    </source>
</evidence>
<dbReference type="SUPFAM" id="SSF56796">
    <property type="entry name" value="Dehydroquinate synthase-like"/>
    <property type="match status" value="1"/>
</dbReference>
<dbReference type="AlphaFoldDB" id="V6LUE4"/>
<dbReference type="EMBL" id="AUWU02000002">
    <property type="protein sequence ID" value="KAH0576324.1"/>
    <property type="molecule type" value="Genomic_DNA"/>
</dbReference>